<proteinExistence type="predicted"/>
<evidence type="ECO:0000313" key="10">
    <source>
        <dbReference type="EMBL" id="MBB5051469.1"/>
    </source>
</evidence>
<dbReference type="GO" id="GO:0009103">
    <property type="term" value="P:lipopolysaccharide biosynthetic process"/>
    <property type="evidence" value="ECO:0007669"/>
    <property type="project" value="UniProtKB-ARBA"/>
</dbReference>
<evidence type="ECO:0000256" key="5">
    <source>
        <dbReference type="ARBA" id="ARBA00022692"/>
    </source>
</evidence>
<feature type="transmembrane region" description="Helical" evidence="8">
    <location>
        <begin position="20"/>
        <end position="38"/>
    </location>
</feature>
<feature type="transmembrane region" description="Helical" evidence="8">
    <location>
        <begin position="135"/>
        <end position="151"/>
    </location>
</feature>
<reference evidence="10 11" key="1">
    <citation type="submission" date="2020-08" db="EMBL/GenBank/DDBJ databases">
        <title>Genomic Encyclopedia of Type Strains, Phase IV (KMG-IV): sequencing the most valuable type-strain genomes for metagenomic binning, comparative biology and taxonomic classification.</title>
        <authorList>
            <person name="Goeker M."/>
        </authorList>
    </citation>
    <scope>NUCLEOTIDE SEQUENCE [LARGE SCALE GENOMIC DNA]</scope>
    <source>
        <strain evidence="10 11">DSM 17498</strain>
    </source>
</reference>
<feature type="transmembrane region" description="Helical" evidence="8">
    <location>
        <begin position="244"/>
        <end position="269"/>
    </location>
</feature>
<dbReference type="RefSeq" id="WP_184083382.1">
    <property type="nucleotide sequence ID" value="NZ_JACHIJ010000002.1"/>
</dbReference>
<evidence type="ECO:0000259" key="9">
    <source>
        <dbReference type="Pfam" id="PF13231"/>
    </source>
</evidence>
<gene>
    <name evidence="10" type="ORF">HNQ36_001423</name>
</gene>
<keyword evidence="7 8" id="KW-0472">Membrane</keyword>
<accession>A0A840MST8</accession>
<dbReference type="Pfam" id="PF13231">
    <property type="entry name" value="PMT_2"/>
    <property type="match status" value="1"/>
</dbReference>
<dbReference type="PANTHER" id="PTHR33908">
    <property type="entry name" value="MANNOSYLTRANSFERASE YKCB-RELATED"/>
    <property type="match status" value="1"/>
</dbReference>
<dbReference type="AlphaFoldDB" id="A0A840MST8"/>
<dbReference type="GO" id="GO:0016763">
    <property type="term" value="F:pentosyltransferase activity"/>
    <property type="evidence" value="ECO:0007669"/>
    <property type="project" value="TreeGrafter"/>
</dbReference>
<evidence type="ECO:0000313" key="11">
    <source>
        <dbReference type="Proteomes" id="UP000521227"/>
    </source>
</evidence>
<evidence type="ECO:0000256" key="3">
    <source>
        <dbReference type="ARBA" id="ARBA00022676"/>
    </source>
</evidence>
<dbReference type="Proteomes" id="UP000521227">
    <property type="component" value="Unassembled WGS sequence"/>
</dbReference>
<keyword evidence="4 10" id="KW-0808">Transferase</keyword>
<protein>
    <submittedName>
        <fullName evidence="10">4-amino-4-deoxy-L-arabinose transferase-like glycosyltransferase</fullName>
    </submittedName>
</protein>
<keyword evidence="6 8" id="KW-1133">Transmembrane helix</keyword>
<evidence type="ECO:0000256" key="1">
    <source>
        <dbReference type="ARBA" id="ARBA00004651"/>
    </source>
</evidence>
<evidence type="ECO:0000256" key="6">
    <source>
        <dbReference type="ARBA" id="ARBA00022989"/>
    </source>
</evidence>
<feature type="transmembrane region" description="Helical" evidence="8">
    <location>
        <begin position="347"/>
        <end position="368"/>
    </location>
</feature>
<comment type="subcellular location">
    <subcellularLocation>
        <location evidence="1">Cell membrane</location>
        <topology evidence="1">Multi-pass membrane protein</topology>
    </subcellularLocation>
</comment>
<feature type="domain" description="Glycosyltransferase RgtA/B/C/D-like" evidence="9">
    <location>
        <begin position="62"/>
        <end position="222"/>
    </location>
</feature>
<feature type="transmembrane region" description="Helical" evidence="8">
    <location>
        <begin position="180"/>
        <end position="196"/>
    </location>
</feature>
<dbReference type="InterPro" id="IPR038731">
    <property type="entry name" value="RgtA/B/C-like"/>
</dbReference>
<dbReference type="EMBL" id="JACHIJ010000002">
    <property type="protein sequence ID" value="MBB5051469.1"/>
    <property type="molecule type" value="Genomic_DNA"/>
</dbReference>
<keyword evidence="3" id="KW-0328">Glycosyltransferase</keyword>
<keyword evidence="2" id="KW-1003">Cell membrane</keyword>
<organism evidence="10 11">
    <name type="scientific">Afipia massiliensis</name>
    <dbReference type="NCBI Taxonomy" id="211460"/>
    <lineage>
        <taxon>Bacteria</taxon>
        <taxon>Pseudomonadati</taxon>
        <taxon>Pseudomonadota</taxon>
        <taxon>Alphaproteobacteria</taxon>
        <taxon>Hyphomicrobiales</taxon>
        <taxon>Nitrobacteraceae</taxon>
        <taxon>Afipia</taxon>
    </lineage>
</organism>
<keyword evidence="5 8" id="KW-0812">Transmembrane</keyword>
<evidence type="ECO:0000256" key="7">
    <source>
        <dbReference type="ARBA" id="ARBA00023136"/>
    </source>
</evidence>
<comment type="caution">
    <text evidence="10">The sequence shown here is derived from an EMBL/GenBank/DDBJ whole genome shotgun (WGS) entry which is preliminary data.</text>
</comment>
<feature type="transmembrane region" description="Helical" evidence="8">
    <location>
        <begin position="290"/>
        <end position="311"/>
    </location>
</feature>
<dbReference type="InterPro" id="IPR050297">
    <property type="entry name" value="LipidA_mod_glycosyltrf_83"/>
</dbReference>
<sequence>MASFLDTWLDGVEDGWGIPVLLAVFVTLWTAFLAIAYLNGDLHPDVIEAWTIGQTLDWGGAKHPPLMGWVTHAWTLVFPVADWSFHLLAMANSALALWIIDLTTRRFTKGDKRAIVLLLLMLLPIYQFQAQRFNANSVLFAVWPLAIYFFLRSFETRSAGWAAAAGLAGALAILGKYYSAFLIVGFIFAAVLHPARRAYLTSAAPWISAAAGLLLLTPHVHWMLTSGTSPLGYALATHGGLTTGRAFLSGLTFLLGLAATLTLPGLVWAVMIRTRAGDYLRGFRPMDPGLLLLLLIAIGAIIVPPVVSLLLRNSLTAVWASPGLFAFVLVAVCVARFSVDRKETRRLAAGVLAVTVVAVLLAPAHAYYRNGHPFREGRNYYSRATAEVMQRWRQLSPSPLKAVSGDKLAMAMGFYSPDHPAFAVPFNQQYVWQMPSEAALREGWATMCLPDEETCLLWLKQIAATAPGAVTFDFVVQPKLWGMAGVPARIAALLVPPNTAR</sequence>
<feature type="transmembrane region" description="Helical" evidence="8">
    <location>
        <begin position="317"/>
        <end position="335"/>
    </location>
</feature>
<evidence type="ECO:0000256" key="2">
    <source>
        <dbReference type="ARBA" id="ARBA00022475"/>
    </source>
</evidence>
<dbReference type="GO" id="GO:0005886">
    <property type="term" value="C:plasma membrane"/>
    <property type="evidence" value="ECO:0007669"/>
    <property type="project" value="UniProtKB-SubCell"/>
</dbReference>
<dbReference type="PANTHER" id="PTHR33908:SF9">
    <property type="entry name" value="BLL5595 PROTEIN"/>
    <property type="match status" value="1"/>
</dbReference>
<evidence type="ECO:0000256" key="4">
    <source>
        <dbReference type="ARBA" id="ARBA00022679"/>
    </source>
</evidence>
<feature type="transmembrane region" description="Helical" evidence="8">
    <location>
        <begin position="203"/>
        <end position="224"/>
    </location>
</feature>
<evidence type="ECO:0000256" key="8">
    <source>
        <dbReference type="SAM" id="Phobius"/>
    </source>
</evidence>
<name>A0A840MST8_9BRAD</name>